<evidence type="ECO:0000313" key="2">
    <source>
        <dbReference type="Proteomes" id="UP001501126"/>
    </source>
</evidence>
<organism evidence="1 2">
    <name type="scientific">Wandonia haliotis</name>
    <dbReference type="NCBI Taxonomy" id="574963"/>
    <lineage>
        <taxon>Bacteria</taxon>
        <taxon>Pseudomonadati</taxon>
        <taxon>Bacteroidota</taxon>
        <taxon>Flavobacteriia</taxon>
        <taxon>Flavobacteriales</taxon>
        <taxon>Crocinitomicaceae</taxon>
        <taxon>Wandonia</taxon>
    </lineage>
</organism>
<proteinExistence type="predicted"/>
<evidence type="ECO:0008006" key="3">
    <source>
        <dbReference type="Google" id="ProtNLM"/>
    </source>
</evidence>
<evidence type="ECO:0000313" key="1">
    <source>
        <dbReference type="EMBL" id="GAA0874847.1"/>
    </source>
</evidence>
<gene>
    <name evidence="1" type="ORF">GCM10009118_12550</name>
</gene>
<reference evidence="2" key="1">
    <citation type="journal article" date="2019" name="Int. J. Syst. Evol. Microbiol.">
        <title>The Global Catalogue of Microorganisms (GCM) 10K type strain sequencing project: providing services to taxonomists for standard genome sequencing and annotation.</title>
        <authorList>
            <consortium name="The Broad Institute Genomics Platform"/>
            <consortium name="The Broad Institute Genome Sequencing Center for Infectious Disease"/>
            <person name="Wu L."/>
            <person name="Ma J."/>
        </authorList>
    </citation>
    <scope>NUCLEOTIDE SEQUENCE [LARGE SCALE GENOMIC DNA]</scope>
    <source>
        <strain evidence="2">JCM 16083</strain>
    </source>
</reference>
<dbReference type="Proteomes" id="UP001501126">
    <property type="component" value="Unassembled WGS sequence"/>
</dbReference>
<sequence length="121" mass="14491">MEKRECLECSSPVTGRKDKKFCCDYCRNAYHNRLNESSNAYVRRVNNILRKNRRILHAFNPEGKAKVRTLQLAEEGFNFHFFTNTYTTKGGNKYYFCYDQGYIKLDDDWYTIVKKQDYVKV</sequence>
<comment type="caution">
    <text evidence="1">The sequence shown here is derived from an EMBL/GenBank/DDBJ whole genome shotgun (WGS) entry which is preliminary data.</text>
</comment>
<name>A0ABP3Y4W7_9FLAO</name>
<keyword evidence="2" id="KW-1185">Reference proteome</keyword>
<dbReference type="EMBL" id="BAAAFH010000007">
    <property type="protein sequence ID" value="GAA0874847.1"/>
    <property type="molecule type" value="Genomic_DNA"/>
</dbReference>
<dbReference type="RefSeq" id="WP_343785768.1">
    <property type="nucleotide sequence ID" value="NZ_BAAAFH010000007.1"/>
</dbReference>
<accession>A0ABP3Y4W7</accession>
<protein>
    <recommendedName>
        <fullName evidence="3">DUF2116 family Zn-ribbon domain-containing protein</fullName>
    </recommendedName>
</protein>